<dbReference type="Proteomes" id="UP001530400">
    <property type="component" value="Unassembled WGS sequence"/>
</dbReference>
<proteinExistence type="predicted"/>
<dbReference type="InterPro" id="IPR029787">
    <property type="entry name" value="Nucleotide_cyclase"/>
</dbReference>
<feature type="region of interest" description="Disordered" evidence="1">
    <location>
        <begin position="96"/>
        <end position="117"/>
    </location>
</feature>
<dbReference type="InterPro" id="IPR001054">
    <property type="entry name" value="A/G_cyclase"/>
</dbReference>
<dbReference type="PANTHER" id="PTHR43081">
    <property type="entry name" value="ADENYLATE CYCLASE, TERMINAL-DIFFERENTIATION SPECIFIC-RELATED"/>
    <property type="match status" value="1"/>
</dbReference>
<feature type="compositionally biased region" description="Polar residues" evidence="1">
    <location>
        <begin position="434"/>
        <end position="457"/>
    </location>
</feature>
<keyword evidence="4" id="KW-1185">Reference proteome</keyword>
<feature type="compositionally biased region" description="Polar residues" evidence="1">
    <location>
        <begin position="211"/>
        <end position="221"/>
    </location>
</feature>
<evidence type="ECO:0000313" key="3">
    <source>
        <dbReference type="EMBL" id="KAL3774651.1"/>
    </source>
</evidence>
<dbReference type="SMART" id="SM00044">
    <property type="entry name" value="CYCc"/>
    <property type="match status" value="1"/>
</dbReference>
<evidence type="ECO:0000259" key="2">
    <source>
        <dbReference type="PROSITE" id="PS50125"/>
    </source>
</evidence>
<feature type="compositionally biased region" description="Low complexity" evidence="1">
    <location>
        <begin position="239"/>
        <end position="264"/>
    </location>
</feature>
<dbReference type="AlphaFoldDB" id="A0ABD3NJA5"/>
<comment type="caution">
    <text evidence="3">The sequence shown here is derived from an EMBL/GenBank/DDBJ whole genome shotgun (WGS) entry which is preliminary data.</text>
</comment>
<gene>
    <name evidence="3" type="ORF">ACHAWO_008317</name>
</gene>
<feature type="region of interest" description="Disordered" evidence="1">
    <location>
        <begin position="1"/>
        <end position="20"/>
    </location>
</feature>
<sequence length="1000" mass="110949">MDGRPRKVSPLLHEPESEEDTSWADVHDAFDFCTRESLGTRRLKSFDANNSAYSFASSSAASMREDDLAPARARPRISYAAMGGIDLDDVGLPRKMSMKLPSKKGGSPKEDNPSWDDLGDEIQRAMQESLHLSRGDLQIDVHDMNHFNTTEQKSCPDINNEDGPWNCTACTYFNENPLHLVCGMCGTARAAKSPPLPAAAAAAAAASGLNSSFTSVGSQSSHLRRRVSAPSARHKTEETSSFTSQSSNSKKPPASAAAATTVNSERVKSDHNSSNSLSGSERSLEVSELVHDDLVKNIEKGLGELQASIRSQGSNPEVYEDLRSSLLSLQDQVHVLKPSLTKKAQTDDGMKSSVTRRARFSDDQADTRSSLVSIEKLEDLEPSPPKSLNQSNDSPGDLRASLASNQTSSEKDLDEFGDSLRSLRDDMKFRHQYNLSSNKRSLRHSSIGSTTDDVSMASSSSRRSGRFEIDNVKSSRSSLRGSKSYRRSSLELDFRDDASLTSELDQSYYSYSDEDDRTTRTMQTIKSMRVPEKEATIIYTDVQGSTSLWEAHPLSMKKATDVHDSIIRKCYSEHGGYEISTEGDSFNLAFQHPADAIGFALKAQLALYKANWPEEILSHEDGNFNEKRAFRGFRVRMGMHHGPVESSVHETTGRTIYQGEAVDIAKSIEKMSHGGQILTTVETWRAVSGMAEQHLGKPQVMDCGEHLLYDPKIKPKTKTASKSPLYQSKRILQLVPNQLAYDFFAARGGQEVKEGETPQQVTGRVFPPLLSHGQLSTSFLNAPFSKNRVAMVFVYTDKMELAFDNERKSNQKYLARYIRKHLMQLSPPGYECQEDKGSWMLAFDRTENGIKFALELNETVSKSVKLRGDIDKEKMFRIGIHWGPFLSMGPHTITGHADYFGPIVNRAARVAAQCDPGQVCVGIPMNADEEPPDPGPTVEIEVLGVKQLKGITTEMAIFSCRKKVDASQSEDNMQPETKSEEKKQIDEEKTERKSKRRPNK</sequence>
<feature type="region of interest" description="Disordered" evidence="1">
    <location>
        <begin position="340"/>
        <end position="414"/>
    </location>
</feature>
<feature type="domain" description="Guanylate cyclase" evidence="2">
    <location>
        <begin position="850"/>
        <end position="911"/>
    </location>
</feature>
<dbReference type="PROSITE" id="PS50125">
    <property type="entry name" value="GUANYLATE_CYCLASE_2"/>
    <property type="match status" value="2"/>
</dbReference>
<dbReference type="EMBL" id="JALLPJ020001183">
    <property type="protein sequence ID" value="KAL3774651.1"/>
    <property type="molecule type" value="Genomic_DNA"/>
</dbReference>
<feature type="compositionally biased region" description="Low complexity" evidence="1">
    <location>
        <begin position="272"/>
        <end position="281"/>
    </location>
</feature>
<dbReference type="SUPFAM" id="SSF55073">
    <property type="entry name" value="Nucleotide cyclase"/>
    <property type="match status" value="2"/>
</dbReference>
<dbReference type="Gene3D" id="3.30.70.1230">
    <property type="entry name" value="Nucleotide cyclase"/>
    <property type="match status" value="2"/>
</dbReference>
<evidence type="ECO:0000313" key="4">
    <source>
        <dbReference type="Proteomes" id="UP001530400"/>
    </source>
</evidence>
<feature type="region of interest" description="Disordered" evidence="1">
    <location>
        <begin position="434"/>
        <end position="482"/>
    </location>
</feature>
<feature type="region of interest" description="Disordered" evidence="1">
    <location>
        <begin position="211"/>
        <end position="284"/>
    </location>
</feature>
<dbReference type="InterPro" id="IPR050697">
    <property type="entry name" value="Adenylyl/Guanylyl_Cyclase_3/4"/>
</dbReference>
<dbReference type="PANTHER" id="PTHR43081:SF1">
    <property type="entry name" value="ADENYLATE CYCLASE, TERMINAL-DIFFERENTIATION SPECIFIC"/>
    <property type="match status" value="1"/>
</dbReference>
<feature type="compositionally biased region" description="Basic and acidic residues" evidence="1">
    <location>
        <begin position="977"/>
        <end position="991"/>
    </location>
</feature>
<feature type="compositionally biased region" description="Polar residues" evidence="1">
    <location>
        <begin position="966"/>
        <end position="976"/>
    </location>
</feature>
<feature type="region of interest" description="Disordered" evidence="1">
    <location>
        <begin position="963"/>
        <end position="1000"/>
    </location>
</feature>
<organism evidence="3 4">
    <name type="scientific">Cyclotella atomus</name>
    <dbReference type="NCBI Taxonomy" id="382360"/>
    <lineage>
        <taxon>Eukaryota</taxon>
        <taxon>Sar</taxon>
        <taxon>Stramenopiles</taxon>
        <taxon>Ochrophyta</taxon>
        <taxon>Bacillariophyta</taxon>
        <taxon>Coscinodiscophyceae</taxon>
        <taxon>Thalassiosirophycidae</taxon>
        <taxon>Stephanodiscales</taxon>
        <taxon>Stephanodiscaceae</taxon>
        <taxon>Cyclotella</taxon>
    </lineage>
</organism>
<reference evidence="3 4" key="1">
    <citation type="submission" date="2024-10" db="EMBL/GenBank/DDBJ databases">
        <title>Updated reference genomes for cyclostephanoid diatoms.</title>
        <authorList>
            <person name="Roberts W.R."/>
            <person name="Alverson A.J."/>
        </authorList>
    </citation>
    <scope>NUCLEOTIDE SEQUENCE [LARGE SCALE GENOMIC DNA]</scope>
    <source>
        <strain evidence="3 4">AJA010-31</strain>
    </source>
</reference>
<dbReference type="Pfam" id="PF00211">
    <property type="entry name" value="Guanylate_cyc"/>
    <property type="match status" value="2"/>
</dbReference>
<protein>
    <recommendedName>
        <fullName evidence="2">Guanylate cyclase domain-containing protein</fullName>
    </recommendedName>
</protein>
<name>A0ABD3NJA5_9STRA</name>
<evidence type="ECO:0000256" key="1">
    <source>
        <dbReference type="SAM" id="MobiDB-lite"/>
    </source>
</evidence>
<accession>A0ABD3NJA5</accession>
<feature type="domain" description="Guanylate cyclase" evidence="2">
    <location>
        <begin position="536"/>
        <end position="669"/>
    </location>
</feature>